<proteinExistence type="predicted"/>
<dbReference type="Proteomes" id="UP001501570">
    <property type="component" value="Unassembled WGS sequence"/>
</dbReference>
<protein>
    <submittedName>
        <fullName evidence="2">MFS transporter</fullName>
    </submittedName>
</protein>
<dbReference type="RefSeq" id="WP_345637722.1">
    <property type="nucleotide sequence ID" value="NZ_BAABJQ010000035.1"/>
</dbReference>
<organism evidence="2 3">
    <name type="scientific">Rugosimonospora acidiphila</name>
    <dbReference type="NCBI Taxonomy" id="556531"/>
    <lineage>
        <taxon>Bacteria</taxon>
        <taxon>Bacillati</taxon>
        <taxon>Actinomycetota</taxon>
        <taxon>Actinomycetes</taxon>
        <taxon>Micromonosporales</taxon>
        <taxon>Micromonosporaceae</taxon>
        <taxon>Rugosimonospora</taxon>
    </lineage>
</organism>
<feature type="transmembrane region" description="Helical" evidence="1">
    <location>
        <begin position="384"/>
        <end position="402"/>
    </location>
</feature>
<keyword evidence="1" id="KW-1133">Transmembrane helix</keyword>
<feature type="transmembrane region" description="Helical" evidence="1">
    <location>
        <begin position="299"/>
        <end position="319"/>
    </location>
</feature>
<dbReference type="PANTHER" id="PTHR23530:SF1">
    <property type="entry name" value="PERMEASE, MAJOR FACILITATOR SUPERFAMILY-RELATED"/>
    <property type="match status" value="1"/>
</dbReference>
<evidence type="ECO:0000313" key="2">
    <source>
        <dbReference type="EMBL" id="GAA5198986.1"/>
    </source>
</evidence>
<feature type="transmembrane region" description="Helical" evidence="1">
    <location>
        <begin position="30"/>
        <end position="52"/>
    </location>
</feature>
<evidence type="ECO:0000256" key="1">
    <source>
        <dbReference type="SAM" id="Phobius"/>
    </source>
</evidence>
<feature type="transmembrane region" description="Helical" evidence="1">
    <location>
        <begin position="59"/>
        <end position="78"/>
    </location>
</feature>
<keyword evidence="1" id="KW-0472">Membrane</keyword>
<dbReference type="Gene3D" id="1.20.1250.20">
    <property type="entry name" value="MFS general substrate transporter like domains"/>
    <property type="match status" value="1"/>
</dbReference>
<dbReference type="InterPro" id="IPR036259">
    <property type="entry name" value="MFS_trans_sf"/>
</dbReference>
<reference evidence="3" key="1">
    <citation type="journal article" date="2019" name="Int. J. Syst. Evol. Microbiol.">
        <title>The Global Catalogue of Microorganisms (GCM) 10K type strain sequencing project: providing services to taxonomists for standard genome sequencing and annotation.</title>
        <authorList>
            <consortium name="The Broad Institute Genomics Platform"/>
            <consortium name="The Broad Institute Genome Sequencing Center for Infectious Disease"/>
            <person name="Wu L."/>
            <person name="Ma J."/>
        </authorList>
    </citation>
    <scope>NUCLEOTIDE SEQUENCE [LARGE SCALE GENOMIC DNA]</scope>
    <source>
        <strain evidence="3">JCM 18304</strain>
    </source>
</reference>
<dbReference type="Pfam" id="PF07690">
    <property type="entry name" value="MFS_1"/>
    <property type="match status" value="1"/>
</dbReference>
<feature type="transmembrane region" description="Helical" evidence="1">
    <location>
        <begin position="153"/>
        <end position="171"/>
    </location>
</feature>
<feature type="transmembrane region" description="Helical" evidence="1">
    <location>
        <begin position="84"/>
        <end position="107"/>
    </location>
</feature>
<feature type="transmembrane region" description="Helical" evidence="1">
    <location>
        <begin position="325"/>
        <end position="344"/>
    </location>
</feature>
<keyword evidence="3" id="KW-1185">Reference proteome</keyword>
<dbReference type="InterPro" id="IPR053160">
    <property type="entry name" value="MFS_DHA3_Transporter"/>
</dbReference>
<feature type="transmembrane region" description="Helical" evidence="1">
    <location>
        <begin position="128"/>
        <end position="147"/>
    </location>
</feature>
<gene>
    <name evidence="2" type="ORF">GCM10023322_73570</name>
</gene>
<keyword evidence="1" id="KW-0812">Transmembrane</keyword>
<name>A0ABP9SN40_9ACTN</name>
<accession>A0ABP9SN40</accession>
<dbReference type="PANTHER" id="PTHR23530">
    <property type="entry name" value="TRANSPORT PROTEIN-RELATED"/>
    <property type="match status" value="1"/>
</dbReference>
<dbReference type="EMBL" id="BAABJQ010000035">
    <property type="protein sequence ID" value="GAA5198986.1"/>
    <property type="molecule type" value="Genomic_DNA"/>
</dbReference>
<sequence>MGWAALSGTVPFYSLYALLFTHAGLTGTQISALFAIWSVVGVLAQVPAGVVADRYSRRGALVAGALLEAGGYGLWLGLPSFPGFAAGFALWGISVALISGTVEALLYDGLAGSGADGHFATVFGRVEAAGLLATIPGALAGGALLRIGGYPLVGWVSVACCLAVAALAYRLPEPPRGGATEPPCGGVTEPGCGGVTEPGCDADERSRRLPDAGEAPDHAGRGSYLAMLRTGLAEILTRAPLRAAVLLAAALGGVDAIDEYFPLMAAGWGVPAALVPVAVLGIPLAGAAGSAAGPVLAGAGRGAMAAVLVVAGLALGAAALVHRPVALAAVAVFYALYRLVLVLVDTRLQERIASGARATVTSVAGLGTDAASVGLFAAWAAGGLPVIAALVLAIGVALPRALRRSPVPAARVGATPR</sequence>
<comment type="caution">
    <text evidence="2">The sequence shown here is derived from an EMBL/GenBank/DDBJ whole genome shotgun (WGS) entry which is preliminary data.</text>
</comment>
<feature type="transmembrane region" description="Helical" evidence="1">
    <location>
        <begin position="263"/>
        <end position="287"/>
    </location>
</feature>
<evidence type="ECO:0000313" key="3">
    <source>
        <dbReference type="Proteomes" id="UP001501570"/>
    </source>
</evidence>
<dbReference type="InterPro" id="IPR011701">
    <property type="entry name" value="MFS"/>
</dbReference>
<dbReference type="SUPFAM" id="SSF103473">
    <property type="entry name" value="MFS general substrate transporter"/>
    <property type="match status" value="1"/>
</dbReference>